<organism evidence="1 2">
    <name type="scientific">Dermatophagoides pteronyssinus</name>
    <name type="common">European house dust mite</name>
    <dbReference type="NCBI Taxonomy" id="6956"/>
    <lineage>
        <taxon>Eukaryota</taxon>
        <taxon>Metazoa</taxon>
        <taxon>Ecdysozoa</taxon>
        <taxon>Arthropoda</taxon>
        <taxon>Chelicerata</taxon>
        <taxon>Arachnida</taxon>
        <taxon>Acari</taxon>
        <taxon>Acariformes</taxon>
        <taxon>Sarcoptiformes</taxon>
        <taxon>Astigmata</taxon>
        <taxon>Psoroptidia</taxon>
        <taxon>Analgoidea</taxon>
        <taxon>Pyroglyphidae</taxon>
        <taxon>Dermatophagoidinae</taxon>
        <taxon>Dermatophagoides</taxon>
    </lineage>
</organism>
<keyword evidence="1" id="KW-1185">Reference proteome</keyword>
<dbReference type="PANTHER" id="PTHR13410">
    <property type="entry name" value="PROTEIN PBDC1"/>
    <property type="match status" value="1"/>
</dbReference>
<dbReference type="RefSeq" id="XP_027199116.1">
    <property type="nucleotide sequence ID" value="XM_027343315.1"/>
</dbReference>
<proteinExistence type="predicted"/>
<dbReference type="GeneID" id="113793302"/>
<gene>
    <name evidence="2" type="primary">LOC113793302</name>
</gene>
<name>A0A6P6Y1Z7_DERPT</name>
<dbReference type="GO" id="GO:0005737">
    <property type="term" value="C:cytoplasm"/>
    <property type="evidence" value="ECO:0007669"/>
    <property type="project" value="TreeGrafter"/>
</dbReference>
<dbReference type="Pfam" id="PF04669">
    <property type="entry name" value="PBDC1"/>
    <property type="match status" value="1"/>
</dbReference>
<dbReference type="InterPro" id="IPR008476">
    <property type="entry name" value="PBDC1_metazoa/fungi"/>
</dbReference>
<dbReference type="OMA" id="IQFYAFE"/>
<evidence type="ECO:0000313" key="2">
    <source>
        <dbReference type="RefSeq" id="XP_027199116.1"/>
    </source>
</evidence>
<dbReference type="Proteomes" id="UP000515146">
    <property type="component" value="Unplaced"/>
</dbReference>
<dbReference type="KEGG" id="dpte:113793302"/>
<dbReference type="AlphaFoldDB" id="A0A6P6Y1Z7"/>
<dbReference type="OrthoDB" id="10248897at2759"/>
<evidence type="ECO:0000313" key="1">
    <source>
        <dbReference type="Proteomes" id="UP000515146"/>
    </source>
</evidence>
<dbReference type="PANTHER" id="PTHR13410:SF9">
    <property type="entry name" value="PROTEIN PBDC1"/>
    <property type="match status" value="1"/>
</dbReference>
<dbReference type="InParanoid" id="A0A6P6Y1Z7"/>
<dbReference type="InterPro" id="IPR023139">
    <property type="entry name" value="PBDC1-like_dom_sf"/>
</dbReference>
<sequence>MSQSKSDDPQNQSQIIANEMSEESPQSNQESEKPEISIGEILCRPAEEFVNDPNIEIAWMSTAIRHMEAYYKLITSIKTSDVIRLTPNDNYIYEEFRKQFPDLKVESLTEEMIKSNEAKEQWREFCINMKDKMEDFNFATLMRLNSYSDYNEANTIVVPRAQFLAIEIARNREGHNSNLPPVLQE</sequence>
<dbReference type="FunCoup" id="A0A6P6Y1Z7">
    <property type="interactions" value="1115"/>
</dbReference>
<dbReference type="InterPro" id="IPR021148">
    <property type="entry name" value="Polysacc_synth_dom"/>
</dbReference>
<protein>
    <submittedName>
        <fullName evidence="2">Protein PBDC1-like</fullName>
    </submittedName>
</protein>
<reference evidence="2" key="1">
    <citation type="submission" date="2025-08" db="UniProtKB">
        <authorList>
            <consortium name="RefSeq"/>
        </authorList>
    </citation>
    <scope>IDENTIFICATION</scope>
    <source>
        <strain evidence="2">Airmid</strain>
    </source>
</reference>
<dbReference type="Gene3D" id="1.10.3560.10">
    <property type="entry name" value="yst0336 like domain"/>
    <property type="match status" value="1"/>
</dbReference>
<accession>A0A6P6Y1Z7</accession>